<evidence type="ECO:0000313" key="3">
    <source>
        <dbReference type="Proteomes" id="UP001239445"/>
    </source>
</evidence>
<dbReference type="PANTHER" id="PTHR43415">
    <property type="entry name" value="SPERMIDINE N(1)-ACETYLTRANSFERASE"/>
    <property type="match status" value="1"/>
</dbReference>
<dbReference type="SUPFAM" id="SSF55729">
    <property type="entry name" value="Acyl-CoA N-acyltransferases (Nat)"/>
    <property type="match status" value="1"/>
</dbReference>
<protein>
    <submittedName>
        <fullName evidence="2">Acyl-CoA N-acyltransferase</fullName>
    </submittedName>
</protein>
<dbReference type="GO" id="GO:0016747">
    <property type="term" value="F:acyltransferase activity, transferring groups other than amino-acyl groups"/>
    <property type="evidence" value="ECO:0007669"/>
    <property type="project" value="InterPro"/>
</dbReference>
<name>A0AAJ0FGZ5_9PEZI</name>
<evidence type="ECO:0000259" key="1">
    <source>
        <dbReference type="PROSITE" id="PS51186"/>
    </source>
</evidence>
<dbReference type="Pfam" id="PF13302">
    <property type="entry name" value="Acetyltransf_3"/>
    <property type="match status" value="1"/>
</dbReference>
<feature type="domain" description="N-acetyltransferase" evidence="1">
    <location>
        <begin position="30"/>
        <end position="188"/>
    </location>
</feature>
<dbReference type="EMBL" id="MU839827">
    <property type="protein sequence ID" value="KAK1761594.1"/>
    <property type="molecule type" value="Genomic_DNA"/>
</dbReference>
<reference evidence="2" key="1">
    <citation type="submission" date="2023-06" db="EMBL/GenBank/DDBJ databases">
        <title>Genome-scale phylogeny and comparative genomics of the fungal order Sordariales.</title>
        <authorList>
            <consortium name="Lawrence Berkeley National Laboratory"/>
            <person name="Hensen N."/>
            <person name="Bonometti L."/>
            <person name="Westerberg I."/>
            <person name="Brannstrom I.O."/>
            <person name="Guillou S."/>
            <person name="Cros-Aarteil S."/>
            <person name="Calhoun S."/>
            <person name="Haridas S."/>
            <person name="Kuo A."/>
            <person name="Mondo S."/>
            <person name="Pangilinan J."/>
            <person name="Riley R."/>
            <person name="Labutti K."/>
            <person name="Andreopoulos B."/>
            <person name="Lipzen A."/>
            <person name="Chen C."/>
            <person name="Yanf M."/>
            <person name="Daum C."/>
            <person name="Ng V."/>
            <person name="Clum A."/>
            <person name="Steindorff A."/>
            <person name="Ohm R."/>
            <person name="Martin F."/>
            <person name="Silar P."/>
            <person name="Natvig D."/>
            <person name="Lalanne C."/>
            <person name="Gautier V."/>
            <person name="Ament-Velasquez S.L."/>
            <person name="Kruys A."/>
            <person name="Hutchinson M.I."/>
            <person name="Powell A.J."/>
            <person name="Barry K."/>
            <person name="Miller A.N."/>
            <person name="Grigoriev I.V."/>
            <person name="Debuchy R."/>
            <person name="Gladieux P."/>
            <person name="Thoren M.H."/>
            <person name="Johannesson H."/>
        </authorList>
    </citation>
    <scope>NUCLEOTIDE SEQUENCE</scope>
    <source>
        <strain evidence="2">PSN4</strain>
    </source>
</reference>
<proteinExistence type="predicted"/>
<evidence type="ECO:0000313" key="2">
    <source>
        <dbReference type="EMBL" id="KAK1761594.1"/>
    </source>
</evidence>
<dbReference type="PROSITE" id="PS51186">
    <property type="entry name" value="GNAT"/>
    <property type="match status" value="1"/>
</dbReference>
<sequence length="201" mass="22548">MAGMMAFDRLFETDRLIFQAFNNGPERKAFVTKLMSADTAAYAQSTNQLLVPPRTDDAERVSGPGSNDVLSVVICLRPEPGSGREPTMVGSLSLDCPPTTRHHRSLNLGILIATEHQGRGYGTEAINWALDWAFAVAGVHAVRLTAFSYNERGIKLYERLGFVKEGIRRESLYFNCQWHNHVMYSMLEKEWAELRGRKIAA</sequence>
<gene>
    <name evidence="2" type="ORF">QBC47DRAFT_370456</name>
</gene>
<accession>A0AAJ0FGZ5</accession>
<organism evidence="2 3">
    <name type="scientific">Echria macrotheca</name>
    <dbReference type="NCBI Taxonomy" id="438768"/>
    <lineage>
        <taxon>Eukaryota</taxon>
        <taxon>Fungi</taxon>
        <taxon>Dikarya</taxon>
        <taxon>Ascomycota</taxon>
        <taxon>Pezizomycotina</taxon>
        <taxon>Sordariomycetes</taxon>
        <taxon>Sordariomycetidae</taxon>
        <taxon>Sordariales</taxon>
        <taxon>Schizotheciaceae</taxon>
        <taxon>Echria</taxon>
    </lineage>
</organism>
<dbReference type="PANTHER" id="PTHR43415:SF3">
    <property type="entry name" value="GNAT-FAMILY ACETYLTRANSFERASE"/>
    <property type="match status" value="1"/>
</dbReference>
<dbReference type="InterPro" id="IPR016181">
    <property type="entry name" value="Acyl_CoA_acyltransferase"/>
</dbReference>
<dbReference type="AlphaFoldDB" id="A0AAJ0FGZ5"/>
<comment type="caution">
    <text evidence="2">The sequence shown here is derived from an EMBL/GenBank/DDBJ whole genome shotgun (WGS) entry which is preliminary data.</text>
</comment>
<keyword evidence="3" id="KW-1185">Reference proteome</keyword>
<dbReference type="Proteomes" id="UP001239445">
    <property type="component" value="Unassembled WGS sequence"/>
</dbReference>
<dbReference type="Gene3D" id="3.40.630.30">
    <property type="match status" value="1"/>
</dbReference>
<dbReference type="InterPro" id="IPR000182">
    <property type="entry name" value="GNAT_dom"/>
</dbReference>
<dbReference type="CDD" id="cd04301">
    <property type="entry name" value="NAT_SF"/>
    <property type="match status" value="1"/>
</dbReference>